<reference evidence="1 2" key="2">
    <citation type="journal article" date="2022" name="Mol. Ecol. Resour.">
        <title>The genomes of chicory, endive, great burdock and yacon provide insights into Asteraceae paleo-polyploidization history and plant inulin production.</title>
        <authorList>
            <person name="Fan W."/>
            <person name="Wang S."/>
            <person name="Wang H."/>
            <person name="Wang A."/>
            <person name="Jiang F."/>
            <person name="Liu H."/>
            <person name="Zhao H."/>
            <person name="Xu D."/>
            <person name="Zhang Y."/>
        </authorList>
    </citation>
    <scope>NUCLEOTIDE SEQUENCE [LARGE SCALE GENOMIC DNA]</scope>
    <source>
        <strain evidence="2">cv. Yunnan</strain>
        <tissue evidence="1">Leaves</tissue>
    </source>
</reference>
<evidence type="ECO:0000313" key="2">
    <source>
        <dbReference type="Proteomes" id="UP001056120"/>
    </source>
</evidence>
<proteinExistence type="predicted"/>
<dbReference type="EMBL" id="CM042024">
    <property type="protein sequence ID" value="KAI3811740.1"/>
    <property type="molecule type" value="Genomic_DNA"/>
</dbReference>
<reference evidence="2" key="1">
    <citation type="journal article" date="2022" name="Mol. Ecol. Resour.">
        <title>The genomes of chicory, endive, great burdock and yacon provide insights into Asteraceae palaeo-polyploidization history and plant inulin production.</title>
        <authorList>
            <person name="Fan W."/>
            <person name="Wang S."/>
            <person name="Wang H."/>
            <person name="Wang A."/>
            <person name="Jiang F."/>
            <person name="Liu H."/>
            <person name="Zhao H."/>
            <person name="Xu D."/>
            <person name="Zhang Y."/>
        </authorList>
    </citation>
    <scope>NUCLEOTIDE SEQUENCE [LARGE SCALE GENOMIC DNA]</scope>
    <source>
        <strain evidence="2">cv. Yunnan</strain>
    </source>
</reference>
<gene>
    <name evidence="1" type="ORF">L1987_21469</name>
</gene>
<protein>
    <submittedName>
        <fullName evidence="1">Uncharacterized protein</fullName>
    </submittedName>
</protein>
<accession>A0ACB9IUR3</accession>
<evidence type="ECO:0000313" key="1">
    <source>
        <dbReference type="EMBL" id="KAI3811740.1"/>
    </source>
</evidence>
<name>A0ACB9IUR3_9ASTR</name>
<comment type="caution">
    <text evidence="1">The sequence shown here is derived from an EMBL/GenBank/DDBJ whole genome shotgun (WGS) entry which is preliminary data.</text>
</comment>
<dbReference type="Proteomes" id="UP001056120">
    <property type="component" value="Linkage Group LG07"/>
</dbReference>
<organism evidence="1 2">
    <name type="scientific">Smallanthus sonchifolius</name>
    <dbReference type="NCBI Taxonomy" id="185202"/>
    <lineage>
        <taxon>Eukaryota</taxon>
        <taxon>Viridiplantae</taxon>
        <taxon>Streptophyta</taxon>
        <taxon>Embryophyta</taxon>
        <taxon>Tracheophyta</taxon>
        <taxon>Spermatophyta</taxon>
        <taxon>Magnoliopsida</taxon>
        <taxon>eudicotyledons</taxon>
        <taxon>Gunneridae</taxon>
        <taxon>Pentapetalae</taxon>
        <taxon>asterids</taxon>
        <taxon>campanulids</taxon>
        <taxon>Asterales</taxon>
        <taxon>Asteraceae</taxon>
        <taxon>Asteroideae</taxon>
        <taxon>Heliantheae alliance</taxon>
        <taxon>Millerieae</taxon>
        <taxon>Smallanthus</taxon>
    </lineage>
</organism>
<keyword evidence="2" id="KW-1185">Reference proteome</keyword>
<sequence>METGASTVVGFKEAIANYETLFENLKEQATVLEARHTDDAAIMERMHEEHCVQFNNLKKEVLLLQEECAWVKRDVVKARMRMWMLVGKLLLDCDVVMKGMPFFSFKSASFNNPVLSAFPSRLVSFLLPEMFSSKVFIHLTASRPTGIQSISVFFSLGYFFLTLSATIGIPSHLSPDFPVSPLS</sequence>